<dbReference type="EMBL" id="QKXC01000189">
    <property type="protein sequence ID" value="RBR12934.1"/>
    <property type="molecule type" value="Genomic_DNA"/>
</dbReference>
<dbReference type="RefSeq" id="XP_031013423.1">
    <property type="nucleotide sequence ID" value="XM_031162563.1"/>
</dbReference>
<evidence type="ECO:0000256" key="1">
    <source>
        <dbReference type="SAM" id="MobiDB-lite"/>
    </source>
</evidence>
<name>A0A366R714_9HYPO</name>
<feature type="compositionally biased region" description="Low complexity" evidence="1">
    <location>
        <begin position="395"/>
        <end position="424"/>
    </location>
</feature>
<sequence length="607" mass="68690">MAGVIQLGDAIKFAELARTVYELGWSKEHNASENYRDFVADVHTLQTSLEDLEDAVIRAQQSLLNHGAVITDRLGGDRDSLFEIIGDYDATLRECRQLLEDNRRYAETTGPIKNIGWNISVMPQVEHLRGRLQMHSSRIQHILKPFQIDLNRRLRSMHKDIQDVKRTMNSILRNQNADLANQIEHEPVQEELSAEYSQFRDEVILPDPSALTDAMLAFWPEDEPHTTAAPPAPTTQDTCLFQGSLATLSPDISRREIQLLQQSDSEYRFRIVETVESYTPTLTKMPGVFDFDIRSAFLIPLYADPMGRSKAKRPLEIIIEEKKLQRHYVFLRLQDVLAFQAAVTGFKVVDGYMEPRAIAKFIVHGQEPPEDVTIQLWIPKGWTDTDDTMIKTPPSGSQSRSDSISSHQSTTSYSSSLSHKSQRSQHSVTVSLGCSSVGTGYGTIRQPPRSPLLVLFVGPKGPEARRSIVAITLDKWTETQRDKCKCLRFPECPITAIGSSRTLIDARRLVGEKWDLLPLAASRRDAQYPWLGLIRVSIWFPAPELRKRFGGGPCRCPKETEGELELCHMQGHQGLFGVVKDFYRRLLIQYHDETDNLVDVVNGPPYG</sequence>
<comment type="caution">
    <text evidence="2">The sequence shown here is derived from an EMBL/GenBank/DDBJ whole genome shotgun (WGS) entry which is preliminary data.</text>
</comment>
<evidence type="ECO:0000313" key="2">
    <source>
        <dbReference type="EMBL" id="RBR12934.1"/>
    </source>
</evidence>
<keyword evidence="3" id="KW-1185">Reference proteome</keyword>
<evidence type="ECO:0000313" key="3">
    <source>
        <dbReference type="Proteomes" id="UP000253153"/>
    </source>
</evidence>
<accession>A0A366R714</accession>
<protein>
    <submittedName>
        <fullName evidence="2">Uncharacterized protein</fullName>
    </submittedName>
</protein>
<reference evidence="2 3" key="1">
    <citation type="submission" date="2018-06" db="EMBL/GenBank/DDBJ databases">
        <title>Fusarium incarnatum-equiseti species complex species 28.</title>
        <authorList>
            <person name="Gardiner D.M."/>
        </authorList>
    </citation>
    <scope>NUCLEOTIDE SEQUENCE [LARGE SCALE GENOMIC DNA]</scope>
    <source>
        <strain evidence="2 3">FIESC_28</strain>
    </source>
</reference>
<gene>
    <name evidence="2" type="ORF">FIESC28_08425</name>
</gene>
<dbReference type="Proteomes" id="UP000253153">
    <property type="component" value="Unassembled WGS sequence"/>
</dbReference>
<dbReference type="AlphaFoldDB" id="A0A366R714"/>
<proteinExistence type="predicted"/>
<feature type="region of interest" description="Disordered" evidence="1">
    <location>
        <begin position="387"/>
        <end position="424"/>
    </location>
</feature>
<organism evidence="2 3">
    <name type="scientific">Fusarium coffeatum</name>
    <dbReference type="NCBI Taxonomy" id="231269"/>
    <lineage>
        <taxon>Eukaryota</taxon>
        <taxon>Fungi</taxon>
        <taxon>Dikarya</taxon>
        <taxon>Ascomycota</taxon>
        <taxon>Pezizomycotina</taxon>
        <taxon>Sordariomycetes</taxon>
        <taxon>Hypocreomycetidae</taxon>
        <taxon>Hypocreales</taxon>
        <taxon>Nectriaceae</taxon>
        <taxon>Fusarium</taxon>
        <taxon>Fusarium incarnatum-equiseti species complex</taxon>
    </lineage>
</organism>
<dbReference type="GeneID" id="41997859"/>
<dbReference type="OrthoDB" id="5400409at2759"/>